<dbReference type="CDD" id="cd01746">
    <property type="entry name" value="GATase1_CTP_Synthase"/>
    <property type="match status" value="1"/>
</dbReference>
<dbReference type="GO" id="GO:0003883">
    <property type="term" value="F:CTP synthase activity"/>
    <property type="evidence" value="ECO:0007669"/>
    <property type="project" value="UniProtKB-UniRule"/>
</dbReference>
<organism evidence="13 14">
    <name type="scientific">Diacronema lutheri</name>
    <name type="common">Unicellular marine alga</name>
    <name type="synonym">Monochrysis lutheri</name>
    <dbReference type="NCBI Taxonomy" id="2081491"/>
    <lineage>
        <taxon>Eukaryota</taxon>
        <taxon>Haptista</taxon>
        <taxon>Haptophyta</taxon>
        <taxon>Pavlovophyceae</taxon>
        <taxon>Pavlovales</taxon>
        <taxon>Pavlovaceae</taxon>
        <taxon>Diacronema</taxon>
    </lineage>
</organism>
<sequence length="700" mass="77462">MSKRKASVGERGAEAGGAPNGGKAQHEGSIRVRKMRDYVEIQFTSSLVEKPRMHAFGLNEPLSKFFESVREDLKDAQLEIELECVVGETSSVVSAHIVHAYAWGAGSSRMLRLGDATYEVSVTGERGAMSDVQLTPRKRHLADAPRPRATKYIFVTGGVVSGIGKGVTASSIGMLVKAAGYRVTAIKIDPYINMDAGTMSPFEHGEVFVLDDGGEADLDLGNYERFMDLNLSRDNNITTGKIYQSVLDRERKGDFLGKTVQVVPHITNTIQEWIERVAHSPQDGKRGAPDVCVVELGGTVGDIESMPFIEAVRQFQWKVGRQNVAFFHVSLVPVVGAVGEEKTKPTQHSVQSLRALGISPDFLVCRSTRPLDEKTKEKLANFCHVPEEQCVGMHDVSNIYRVPLLLEEQGILDCLLDKLELERHSTTVLPEWRSLAALVDSLSVPVKIAVVGKYTSLGDAYLSVTKSLMHASYACERKLVINWIEASELEKEMETSDATKYLAAWELLRRSDGILVPGGFGDRGVEGKVLAAQYARENGVPYFGICLGFQVAVIEFARTVLGWKDAHSAEFDEHTKHPVVMYMPEISKTVMGGTMRLGARRCILRSNKCLAARLYGGVTSIDERHRHRYEVNPQYVAQFNQAGFEFVGQDIEGERMEVFELSKHRYFVGCQYHPEFKSRPGKPSALFHGLLLAASNQPLP</sequence>
<dbReference type="Gene3D" id="3.40.50.880">
    <property type="match status" value="1"/>
</dbReference>
<dbReference type="EC" id="6.3.4.2" evidence="9"/>
<evidence type="ECO:0000259" key="11">
    <source>
        <dbReference type="Pfam" id="PF00117"/>
    </source>
</evidence>
<name>A0A8J5XJ50_DIALT</name>
<dbReference type="Gene3D" id="3.40.50.300">
    <property type="entry name" value="P-loop containing nucleotide triphosphate hydrolases"/>
    <property type="match status" value="1"/>
</dbReference>
<evidence type="ECO:0000256" key="1">
    <source>
        <dbReference type="ARBA" id="ARBA00005171"/>
    </source>
</evidence>
<dbReference type="OrthoDB" id="1739076at2759"/>
<evidence type="ECO:0000313" key="13">
    <source>
        <dbReference type="EMBL" id="KAG8464325.1"/>
    </source>
</evidence>
<feature type="domain" description="Glutamine amidotransferase" evidence="11">
    <location>
        <begin position="459"/>
        <end position="690"/>
    </location>
</feature>
<dbReference type="PROSITE" id="PS51273">
    <property type="entry name" value="GATASE_TYPE_1"/>
    <property type="match status" value="1"/>
</dbReference>
<comment type="caution">
    <text evidence="13">The sequence shown here is derived from an EMBL/GenBank/DDBJ whole genome shotgun (WGS) entry which is preliminary data.</text>
</comment>
<evidence type="ECO:0000256" key="5">
    <source>
        <dbReference type="ARBA" id="ARBA00022840"/>
    </source>
</evidence>
<dbReference type="GO" id="GO:0019856">
    <property type="term" value="P:pyrimidine nucleobase biosynthetic process"/>
    <property type="evidence" value="ECO:0007669"/>
    <property type="project" value="TreeGrafter"/>
</dbReference>
<evidence type="ECO:0000256" key="10">
    <source>
        <dbReference type="SAM" id="MobiDB-lite"/>
    </source>
</evidence>
<dbReference type="PANTHER" id="PTHR11550">
    <property type="entry name" value="CTP SYNTHASE"/>
    <property type="match status" value="1"/>
</dbReference>
<evidence type="ECO:0000259" key="12">
    <source>
        <dbReference type="Pfam" id="PF06418"/>
    </source>
</evidence>
<proteinExistence type="inferred from homology"/>
<dbReference type="FunFam" id="3.40.50.300:FF:000207">
    <property type="entry name" value="CTP synthase"/>
    <property type="match status" value="1"/>
</dbReference>
<dbReference type="Pfam" id="PF06418">
    <property type="entry name" value="CTP_synth_N"/>
    <property type="match status" value="1"/>
</dbReference>
<dbReference type="InterPro" id="IPR017926">
    <property type="entry name" value="GATASE"/>
</dbReference>
<dbReference type="EMBL" id="JAGTXO010000013">
    <property type="protein sequence ID" value="KAG8464325.1"/>
    <property type="molecule type" value="Genomic_DNA"/>
</dbReference>
<protein>
    <recommendedName>
        <fullName evidence="9">CTP synthase</fullName>
        <ecNumber evidence="9">6.3.4.2</ecNumber>
    </recommendedName>
    <alternativeName>
        <fullName evidence="9">UTP--ammonia ligase</fullName>
    </alternativeName>
</protein>
<evidence type="ECO:0000256" key="2">
    <source>
        <dbReference type="ARBA" id="ARBA00007533"/>
    </source>
</evidence>
<keyword evidence="7 9" id="KW-0665">Pyrimidine biosynthesis</keyword>
<gene>
    <name evidence="13" type="ORF">KFE25_003388</name>
</gene>
<keyword evidence="5 9" id="KW-0067">ATP-binding</keyword>
<comment type="similarity">
    <text evidence="2 9">Belongs to the CTP synthase family.</text>
</comment>
<keyword evidence="6 9" id="KW-0315">Glutamine amidotransferase</keyword>
<dbReference type="Proteomes" id="UP000751190">
    <property type="component" value="Unassembled WGS sequence"/>
</dbReference>
<keyword evidence="3 9" id="KW-0436">Ligase</keyword>
<evidence type="ECO:0000256" key="6">
    <source>
        <dbReference type="ARBA" id="ARBA00022962"/>
    </source>
</evidence>
<dbReference type="InterPro" id="IPR017456">
    <property type="entry name" value="CTP_synthase_N"/>
</dbReference>
<dbReference type="GO" id="GO:0042802">
    <property type="term" value="F:identical protein binding"/>
    <property type="evidence" value="ECO:0007669"/>
    <property type="project" value="TreeGrafter"/>
</dbReference>
<evidence type="ECO:0000256" key="8">
    <source>
        <dbReference type="ARBA" id="ARBA00047781"/>
    </source>
</evidence>
<dbReference type="NCBIfam" id="TIGR00337">
    <property type="entry name" value="PyrG"/>
    <property type="match status" value="1"/>
</dbReference>
<dbReference type="InterPro" id="IPR029062">
    <property type="entry name" value="Class_I_gatase-like"/>
</dbReference>
<feature type="domain" description="CTP synthase N-terminal" evidence="12">
    <location>
        <begin position="151"/>
        <end position="421"/>
    </location>
</feature>
<comment type="function">
    <text evidence="9">Catalyzes the ATP-dependent amination of UTP to CTP with either L-glutamine or ammonia as the source of nitrogen.</text>
</comment>
<comment type="pathway">
    <text evidence="1 9">Pyrimidine metabolism; CTP biosynthesis via de novo pathway; CTP from UDP: step 2/2.</text>
</comment>
<dbReference type="SUPFAM" id="SSF52540">
    <property type="entry name" value="P-loop containing nucleoside triphosphate hydrolases"/>
    <property type="match status" value="1"/>
</dbReference>
<dbReference type="HAMAP" id="MF_01227">
    <property type="entry name" value="PyrG"/>
    <property type="match status" value="1"/>
</dbReference>
<dbReference type="CDD" id="cd03113">
    <property type="entry name" value="CTPS_N"/>
    <property type="match status" value="1"/>
</dbReference>
<dbReference type="InterPro" id="IPR004468">
    <property type="entry name" value="CTP_synthase"/>
</dbReference>
<dbReference type="InterPro" id="IPR027417">
    <property type="entry name" value="P-loop_NTPase"/>
</dbReference>
<dbReference type="UniPathway" id="UPA00159">
    <property type="reaction ID" value="UER00277"/>
</dbReference>
<evidence type="ECO:0000313" key="14">
    <source>
        <dbReference type="Proteomes" id="UP000751190"/>
    </source>
</evidence>
<reference evidence="13" key="1">
    <citation type="submission" date="2021-05" db="EMBL/GenBank/DDBJ databases">
        <title>The genome of the haptophyte Pavlova lutheri (Diacronema luteri, Pavlovales) - a model for lipid biosynthesis in eukaryotic algae.</title>
        <authorList>
            <person name="Hulatt C.J."/>
            <person name="Posewitz M.C."/>
        </authorList>
    </citation>
    <scope>NUCLEOTIDE SEQUENCE</scope>
    <source>
        <strain evidence="13">NIVA-4/92</strain>
    </source>
</reference>
<evidence type="ECO:0000256" key="7">
    <source>
        <dbReference type="ARBA" id="ARBA00022975"/>
    </source>
</evidence>
<dbReference type="PANTHER" id="PTHR11550:SF0">
    <property type="entry name" value="CTP SYNTHASE-RELATED"/>
    <property type="match status" value="1"/>
</dbReference>
<comment type="catalytic activity">
    <reaction evidence="8 9">
        <text>UTP + L-glutamine + ATP + H2O = CTP + L-glutamate + ADP + phosphate + 2 H(+)</text>
        <dbReference type="Rhea" id="RHEA:26426"/>
        <dbReference type="ChEBI" id="CHEBI:15377"/>
        <dbReference type="ChEBI" id="CHEBI:15378"/>
        <dbReference type="ChEBI" id="CHEBI:29985"/>
        <dbReference type="ChEBI" id="CHEBI:30616"/>
        <dbReference type="ChEBI" id="CHEBI:37563"/>
        <dbReference type="ChEBI" id="CHEBI:43474"/>
        <dbReference type="ChEBI" id="CHEBI:46398"/>
        <dbReference type="ChEBI" id="CHEBI:58359"/>
        <dbReference type="ChEBI" id="CHEBI:456216"/>
        <dbReference type="EC" id="6.3.4.2"/>
    </reaction>
</comment>
<dbReference type="SUPFAM" id="SSF52317">
    <property type="entry name" value="Class I glutamine amidotransferase-like"/>
    <property type="match status" value="1"/>
</dbReference>
<dbReference type="InterPro" id="IPR033828">
    <property type="entry name" value="GATase1_CTP_Synthase"/>
</dbReference>
<dbReference type="AlphaFoldDB" id="A0A8J5XJ50"/>
<dbReference type="GO" id="GO:0044210">
    <property type="term" value="P:'de novo' CTP biosynthetic process"/>
    <property type="evidence" value="ECO:0007669"/>
    <property type="project" value="UniProtKB-UniRule"/>
</dbReference>
<feature type="region of interest" description="Disordered" evidence="10">
    <location>
        <begin position="1"/>
        <end position="29"/>
    </location>
</feature>
<accession>A0A8J5XJ50</accession>
<dbReference type="OMA" id="EFNNAYR"/>
<keyword evidence="14" id="KW-1185">Reference proteome</keyword>
<evidence type="ECO:0000256" key="3">
    <source>
        <dbReference type="ARBA" id="ARBA00022598"/>
    </source>
</evidence>
<evidence type="ECO:0000256" key="9">
    <source>
        <dbReference type="RuleBase" id="RU810713"/>
    </source>
</evidence>
<dbReference type="NCBIfam" id="NF003792">
    <property type="entry name" value="PRK05380.1"/>
    <property type="match status" value="1"/>
</dbReference>
<dbReference type="GO" id="GO:0005524">
    <property type="term" value="F:ATP binding"/>
    <property type="evidence" value="ECO:0007669"/>
    <property type="project" value="UniProtKB-KW"/>
</dbReference>
<dbReference type="FunFam" id="3.40.50.880:FF:000005">
    <property type="entry name" value="CTP synthase"/>
    <property type="match status" value="1"/>
</dbReference>
<keyword evidence="4 9" id="KW-0547">Nucleotide-binding</keyword>
<dbReference type="Pfam" id="PF00117">
    <property type="entry name" value="GATase"/>
    <property type="match status" value="1"/>
</dbReference>
<evidence type="ECO:0000256" key="4">
    <source>
        <dbReference type="ARBA" id="ARBA00022741"/>
    </source>
</evidence>